<reference evidence="1 2" key="1">
    <citation type="journal article" date="2016" name="Nat. Commun.">
        <title>Thousands of microbial genomes shed light on interconnected biogeochemical processes in an aquifer system.</title>
        <authorList>
            <person name="Anantharaman K."/>
            <person name="Brown C.T."/>
            <person name="Hug L.A."/>
            <person name="Sharon I."/>
            <person name="Castelle C.J."/>
            <person name="Probst A.J."/>
            <person name="Thomas B.C."/>
            <person name="Singh A."/>
            <person name="Wilkins M.J."/>
            <person name="Karaoz U."/>
            <person name="Brodie E.L."/>
            <person name="Williams K.H."/>
            <person name="Hubbard S.S."/>
            <person name="Banfield J.F."/>
        </authorList>
    </citation>
    <scope>NUCLEOTIDE SEQUENCE [LARGE SCALE GENOMIC DNA]</scope>
</reference>
<comment type="caution">
    <text evidence="1">The sequence shown here is derived from an EMBL/GenBank/DDBJ whole genome shotgun (WGS) entry which is preliminary data.</text>
</comment>
<name>A0A1F6BSV6_9BACT</name>
<gene>
    <name evidence="1" type="ORF">A2116_02160</name>
</gene>
<proteinExistence type="predicted"/>
<evidence type="ECO:0000313" key="1">
    <source>
        <dbReference type="EMBL" id="OGG40006.1"/>
    </source>
</evidence>
<dbReference type="AlphaFoldDB" id="A0A1F6BSV6"/>
<organism evidence="1 2">
    <name type="scientific">Candidatus Jorgensenbacteria bacterium GWA1_49_17</name>
    <dbReference type="NCBI Taxonomy" id="1798467"/>
    <lineage>
        <taxon>Bacteria</taxon>
        <taxon>Candidatus Joergenseniibacteriota</taxon>
    </lineage>
</organism>
<evidence type="ECO:0000313" key="2">
    <source>
        <dbReference type="Proteomes" id="UP000179368"/>
    </source>
</evidence>
<accession>A0A1F6BSV6</accession>
<dbReference type="EMBL" id="MFKG01000031">
    <property type="protein sequence ID" value="OGG40006.1"/>
    <property type="molecule type" value="Genomic_DNA"/>
</dbReference>
<dbReference type="Proteomes" id="UP000179368">
    <property type="component" value="Unassembled WGS sequence"/>
</dbReference>
<protein>
    <submittedName>
        <fullName evidence="1">Uncharacterized protein</fullName>
    </submittedName>
</protein>
<sequence>MGLKNASYCILNKKYPEAEYERLVPELMEKMKERGEYGEFFPKEFSPFPYNESIALENFPLTKKEALERGFGWRDSEERNYKVTLEVADVPENIKDVDDSILNETIGCAHKGECNHECATVFKVVAEELKFYRRFGLPLPQLCFNCRHAVRFSRRNLPRLWAGSCKCAGRKSDNGAYQNTTEHFHGNNPCPNEFETSYAPERPEIVYCESCYNTEVA</sequence>